<dbReference type="Proteomes" id="UP000290174">
    <property type="component" value="Unassembled WGS sequence"/>
</dbReference>
<reference evidence="1 2" key="1">
    <citation type="submission" date="2018-11" db="EMBL/GenBank/DDBJ databases">
        <title>Bradyrhizobium sp. nov., isolated from effective nodules of peanut in China.</title>
        <authorList>
            <person name="Li Y."/>
        </authorList>
    </citation>
    <scope>NUCLEOTIDE SEQUENCE [LARGE SCALE GENOMIC DNA]</scope>
    <source>
        <strain evidence="1 2">CCBAU 51770</strain>
    </source>
</reference>
<sequence length="202" mass="21149">MRFWRTSGRSFAATVRPPAAVDIVTQNNGADDLIWQACQQLYQRAQPAWAVDSSVTANQIIVALTSAAAELKAGMRVRVKIANNNTGATTMTVNALSAPCKTAAGQDLQKGMLAVGQIATFVFDGTNWLLTSVWSEKVVFTPIATIGGTAIGSLAMGVWGTHTLSLTSSASMAPVMSGSSFQLPDGKYMFVAGSLGVRATTS</sequence>
<evidence type="ECO:0000313" key="2">
    <source>
        <dbReference type="Proteomes" id="UP000290174"/>
    </source>
</evidence>
<gene>
    <name evidence="1" type="ORF">EAS61_19075</name>
</gene>
<dbReference type="AlphaFoldDB" id="A0A4Q0QMT3"/>
<dbReference type="EMBL" id="RKMK01000016">
    <property type="protein sequence ID" value="RXG95260.1"/>
    <property type="molecule type" value="Genomic_DNA"/>
</dbReference>
<comment type="caution">
    <text evidence="1">The sequence shown here is derived from an EMBL/GenBank/DDBJ whole genome shotgun (WGS) entry which is preliminary data.</text>
</comment>
<evidence type="ECO:0000313" key="1">
    <source>
        <dbReference type="EMBL" id="RXG95260.1"/>
    </source>
</evidence>
<organism evidence="1 2">
    <name type="scientific">Bradyrhizobium zhanjiangense</name>
    <dbReference type="NCBI Taxonomy" id="1325107"/>
    <lineage>
        <taxon>Bacteria</taxon>
        <taxon>Pseudomonadati</taxon>
        <taxon>Pseudomonadota</taxon>
        <taxon>Alphaproteobacteria</taxon>
        <taxon>Hyphomicrobiales</taxon>
        <taxon>Nitrobacteraceae</taxon>
        <taxon>Bradyrhizobium</taxon>
    </lineage>
</organism>
<name>A0A4Q0QMT3_9BRAD</name>
<accession>A0A4Q0QMT3</accession>
<proteinExistence type="predicted"/>
<protein>
    <submittedName>
        <fullName evidence="1">Uncharacterized protein</fullName>
    </submittedName>
</protein>